<evidence type="ECO:0000313" key="2">
    <source>
        <dbReference type="EMBL" id="MBX47500.1"/>
    </source>
</evidence>
<proteinExistence type="predicted"/>
<dbReference type="AlphaFoldDB" id="A0A2P2NYG5"/>
<keyword evidence="1" id="KW-0812">Transmembrane</keyword>
<keyword evidence="1" id="KW-0472">Membrane</keyword>
<protein>
    <submittedName>
        <fullName evidence="2">Uncharacterized protein</fullName>
    </submittedName>
</protein>
<sequence length="50" mass="5944">MRWKIIHCCCCVRIPCACNTHFIMSIMVYGVLPVLLFAFCWTYWLNDIKS</sequence>
<keyword evidence="1" id="KW-1133">Transmembrane helix</keyword>
<accession>A0A2P2NYG5</accession>
<evidence type="ECO:0000256" key="1">
    <source>
        <dbReference type="SAM" id="Phobius"/>
    </source>
</evidence>
<name>A0A2P2NYG5_RHIMU</name>
<feature type="transmembrane region" description="Helical" evidence="1">
    <location>
        <begin position="26"/>
        <end position="45"/>
    </location>
</feature>
<organism evidence="2">
    <name type="scientific">Rhizophora mucronata</name>
    <name type="common">Asiatic mangrove</name>
    <dbReference type="NCBI Taxonomy" id="61149"/>
    <lineage>
        <taxon>Eukaryota</taxon>
        <taxon>Viridiplantae</taxon>
        <taxon>Streptophyta</taxon>
        <taxon>Embryophyta</taxon>
        <taxon>Tracheophyta</taxon>
        <taxon>Spermatophyta</taxon>
        <taxon>Magnoliopsida</taxon>
        <taxon>eudicotyledons</taxon>
        <taxon>Gunneridae</taxon>
        <taxon>Pentapetalae</taxon>
        <taxon>rosids</taxon>
        <taxon>fabids</taxon>
        <taxon>Malpighiales</taxon>
        <taxon>Rhizophoraceae</taxon>
        <taxon>Rhizophora</taxon>
    </lineage>
</organism>
<dbReference type="EMBL" id="GGEC01067016">
    <property type="protein sequence ID" value="MBX47500.1"/>
    <property type="molecule type" value="Transcribed_RNA"/>
</dbReference>
<reference evidence="2" key="1">
    <citation type="submission" date="2018-02" db="EMBL/GenBank/DDBJ databases">
        <title>Rhizophora mucronata_Transcriptome.</title>
        <authorList>
            <person name="Meera S.P."/>
            <person name="Sreeshan A."/>
            <person name="Augustine A."/>
        </authorList>
    </citation>
    <scope>NUCLEOTIDE SEQUENCE</scope>
    <source>
        <tissue evidence="2">Leaf</tissue>
    </source>
</reference>